<dbReference type="EC" id="2.6.1.9" evidence="11"/>
<dbReference type="PROSITE" id="PS00599">
    <property type="entry name" value="AA_TRANSFER_CLASS_2"/>
    <property type="match status" value="1"/>
</dbReference>
<dbReference type="InterPro" id="IPR004839">
    <property type="entry name" value="Aminotransferase_I/II_large"/>
</dbReference>
<dbReference type="GO" id="GO:0030170">
    <property type="term" value="F:pyridoxal phosphate binding"/>
    <property type="evidence" value="ECO:0007669"/>
    <property type="project" value="InterPro"/>
</dbReference>
<dbReference type="InterPro" id="IPR001917">
    <property type="entry name" value="Aminotrans_II_pyridoxalP_BS"/>
</dbReference>
<evidence type="ECO:0000256" key="2">
    <source>
        <dbReference type="ARBA" id="ARBA00005011"/>
    </source>
</evidence>
<evidence type="ECO:0000256" key="7">
    <source>
        <dbReference type="ARBA" id="ARBA00022679"/>
    </source>
</evidence>
<dbReference type="InterPro" id="IPR015422">
    <property type="entry name" value="PyrdxlP-dep_Trfase_small"/>
</dbReference>
<feature type="domain" description="Aminotransferase class I/classII large" evidence="12">
    <location>
        <begin position="26"/>
        <end position="352"/>
    </location>
</feature>
<evidence type="ECO:0000256" key="10">
    <source>
        <dbReference type="ARBA" id="ARBA00047481"/>
    </source>
</evidence>
<evidence type="ECO:0000313" key="14">
    <source>
        <dbReference type="Proteomes" id="UP000051934"/>
    </source>
</evidence>
<name>A0A0R2SAF4_9GAMM</name>
<dbReference type="HAMAP" id="MF_01023">
    <property type="entry name" value="HisC_aminotrans_2"/>
    <property type="match status" value="1"/>
</dbReference>
<dbReference type="InterPro" id="IPR015424">
    <property type="entry name" value="PyrdxlP-dep_Trfase"/>
</dbReference>
<comment type="caution">
    <text evidence="13">The sequence shown here is derived from an EMBL/GenBank/DDBJ whole genome shotgun (WGS) entry which is preliminary data.</text>
</comment>
<dbReference type="Gene3D" id="3.40.640.10">
    <property type="entry name" value="Type I PLP-dependent aspartate aminotransferase-like (Major domain)"/>
    <property type="match status" value="1"/>
</dbReference>
<evidence type="ECO:0000259" key="12">
    <source>
        <dbReference type="Pfam" id="PF00155"/>
    </source>
</evidence>
<dbReference type="CDD" id="cd00609">
    <property type="entry name" value="AAT_like"/>
    <property type="match status" value="1"/>
</dbReference>
<keyword evidence="6 11" id="KW-0028">Amino-acid biosynthesis</keyword>
<comment type="pathway">
    <text evidence="2 11">Amino-acid biosynthesis; L-histidine biosynthesis; L-histidine from 5-phospho-alpha-D-ribose 1-diphosphate: step 7/9.</text>
</comment>
<protein>
    <recommendedName>
        <fullName evidence="11">Histidinol-phosphate aminotransferase</fullName>
        <ecNumber evidence="11">2.6.1.9</ecNumber>
    </recommendedName>
    <alternativeName>
        <fullName evidence="11">Imidazole acetol-phosphate transaminase</fullName>
    </alternativeName>
</protein>
<evidence type="ECO:0000256" key="11">
    <source>
        <dbReference type="HAMAP-Rule" id="MF_01023"/>
    </source>
</evidence>
<dbReference type="UniPathway" id="UPA00031">
    <property type="reaction ID" value="UER00012"/>
</dbReference>
<dbReference type="GO" id="GO:0004400">
    <property type="term" value="F:histidinol-phosphate transaminase activity"/>
    <property type="evidence" value="ECO:0007669"/>
    <property type="project" value="UniProtKB-UniRule"/>
</dbReference>
<gene>
    <name evidence="11" type="primary">hisC</name>
    <name evidence="13" type="ORF">ABR69_10215</name>
</gene>
<dbReference type="NCBIfam" id="TIGR01141">
    <property type="entry name" value="hisC"/>
    <property type="match status" value="1"/>
</dbReference>
<evidence type="ECO:0000256" key="9">
    <source>
        <dbReference type="ARBA" id="ARBA00023102"/>
    </source>
</evidence>
<accession>A0A0R2SAF4</accession>
<dbReference type="Pfam" id="PF00155">
    <property type="entry name" value="Aminotran_1_2"/>
    <property type="match status" value="1"/>
</dbReference>
<dbReference type="SUPFAM" id="SSF53383">
    <property type="entry name" value="PLP-dependent transferases"/>
    <property type="match status" value="1"/>
</dbReference>
<reference evidence="13 14" key="1">
    <citation type="submission" date="2015-10" db="EMBL/GenBank/DDBJ databases">
        <title>Metagenome-Assembled Genomes uncover a global brackish microbiome.</title>
        <authorList>
            <person name="Hugerth L.W."/>
            <person name="Larsson J."/>
            <person name="Alneberg J."/>
            <person name="Lindh M.V."/>
            <person name="Legrand C."/>
            <person name="Pinhassi J."/>
            <person name="Andersson A.F."/>
        </authorList>
    </citation>
    <scope>NUCLEOTIDE SEQUENCE [LARGE SCALE GENOMIC DNA]</scope>
    <source>
        <strain evidence="13">BACL4 MAG-120507-bin80</strain>
    </source>
</reference>
<evidence type="ECO:0000256" key="1">
    <source>
        <dbReference type="ARBA" id="ARBA00001933"/>
    </source>
</evidence>
<keyword evidence="8 11" id="KW-0663">Pyridoxal phosphate</keyword>
<dbReference type="AlphaFoldDB" id="A0A0R2SAF4"/>
<keyword evidence="7 11" id="KW-0808">Transferase</keyword>
<dbReference type="GO" id="GO:0000105">
    <property type="term" value="P:L-histidine biosynthetic process"/>
    <property type="evidence" value="ECO:0007669"/>
    <property type="project" value="UniProtKB-UniRule"/>
</dbReference>
<sequence>MTLERSNIAAMQGYAPGEQPQDLTTIKLNTNENPYPPSPEVAAALSAFDVASLRRYPNPIADEFRRIAADLHGLSLDNVIPTNGGDELLRLMLTTFVAEGEVVATTKPTYSLYPVLAAIQGAKLSEIDLDEQWRLPSDLIQQLHEIKAKAFILVNPHAPTGSLVSSATIAEIAENFDGVLVVDEAYIDFVDPDLEHNCVPLLQRFDNLLILRTMSKGYSLAGLRFGYGLAAKKLAAPMLFKTRDSYNTDAISQRLAAAALASQSYAKSTWNKVRESREKMFAELTSMGLTCLASQSNFLLCTIPESIGAPRAYAALKEKGVLVRYFDQDRLRDKLRISIGTEEENSRLIRALADLCRSES</sequence>
<evidence type="ECO:0000256" key="6">
    <source>
        <dbReference type="ARBA" id="ARBA00022605"/>
    </source>
</evidence>
<keyword evidence="9 11" id="KW-0368">Histidine biosynthesis</keyword>
<comment type="subunit">
    <text evidence="4 11">Homodimer.</text>
</comment>
<organism evidence="13 14">
    <name type="scientific">OM182 bacterium BACL3 MAG-120507-bin80</name>
    <dbReference type="NCBI Taxonomy" id="1655577"/>
    <lineage>
        <taxon>Bacteria</taxon>
        <taxon>Pseudomonadati</taxon>
        <taxon>Pseudomonadota</taxon>
        <taxon>Gammaproteobacteria</taxon>
        <taxon>OMG group</taxon>
        <taxon>OM182 clade</taxon>
    </lineage>
</organism>
<proteinExistence type="inferred from homology"/>
<comment type="catalytic activity">
    <reaction evidence="10 11">
        <text>L-histidinol phosphate + 2-oxoglutarate = 3-(imidazol-4-yl)-2-oxopropyl phosphate + L-glutamate</text>
        <dbReference type="Rhea" id="RHEA:23744"/>
        <dbReference type="ChEBI" id="CHEBI:16810"/>
        <dbReference type="ChEBI" id="CHEBI:29985"/>
        <dbReference type="ChEBI" id="CHEBI:57766"/>
        <dbReference type="ChEBI" id="CHEBI:57980"/>
        <dbReference type="EC" id="2.6.1.9"/>
    </reaction>
</comment>
<dbReference type="InterPro" id="IPR015421">
    <property type="entry name" value="PyrdxlP-dep_Trfase_major"/>
</dbReference>
<dbReference type="PANTHER" id="PTHR42885:SF2">
    <property type="entry name" value="HISTIDINOL-PHOSPHATE AMINOTRANSFERASE"/>
    <property type="match status" value="1"/>
</dbReference>
<dbReference type="Gene3D" id="3.90.1150.10">
    <property type="entry name" value="Aspartate Aminotransferase, domain 1"/>
    <property type="match status" value="1"/>
</dbReference>
<evidence type="ECO:0000256" key="5">
    <source>
        <dbReference type="ARBA" id="ARBA00022576"/>
    </source>
</evidence>
<feature type="modified residue" description="N6-(pyridoxal phosphate)lysine" evidence="11">
    <location>
        <position position="216"/>
    </location>
</feature>
<dbReference type="EMBL" id="LIBB01000125">
    <property type="protein sequence ID" value="KRO71868.1"/>
    <property type="molecule type" value="Genomic_DNA"/>
</dbReference>
<evidence type="ECO:0000313" key="13">
    <source>
        <dbReference type="EMBL" id="KRO71868.1"/>
    </source>
</evidence>
<dbReference type="InterPro" id="IPR005861">
    <property type="entry name" value="HisP_aminotrans"/>
</dbReference>
<keyword evidence="5 11" id="KW-0032">Aminotransferase</keyword>
<comment type="cofactor">
    <cofactor evidence="1 11">
        <name>pyridoxal 5'-phosphate</name>
        <dbReference type="ChEBI" id="CHEBI:597326"/>
    </cofactor>
</comment>
<evidence type="ECO:0000256" key="3">
    <source>
        <dbReference type="ARBA" id="ARBA00007970"/>
    </source>
</evidence>
<dbReference type="PANTHER" id="PTHR42885">
    <property type="entry name" value="HISTIDINOL-PHOSPHATE AMINOTRANSFERASE-RELATED"/>
    <property type="match status" value="1"/>
</dbReference>
<evidence type="ECO:0000256" key="8">
    <source>
        <dbReference type="ARBA" id="ARBA00022898"/>
    </source>
</evidence>
<dbReference type="Proteomes" id="UP000051934">
    <property type="component" value="Unassembled WGS sequence"/>
</dbReference>
<evidence type="ECO:0000256" key="4">
    <source>
        <dbReference type="ARBA" id="ARBA00011738"/>
    </source>
</evidence>
<comment type="similarity">
    <text evidence="3 11">Belongs to the class-II pyridoxal-phosphate-dependent aminotransferase family. Histidinol-phosphate aminotransferase subfamily.</text>
</comment>